<feature type="compositionally biased region" description="Basic residues" evidence="1">
    <location>
        <begin position="50"/>
        <end position="65"/>
    </location>
</feature>
<gene>
    <name evidence="2" type="ORF">AVDCRST_MAG30-122</name>
</gene>
<reference evidence="2" key="1">
    <citation type="submission" date="2020-02" db="EMBL/GenBank/DDBJ databases">
        <authorList>
            <person name="Meier V. D."/>
        </authorList>
    </citation>
    <scope>NUCLEOTIDE SEQUENCE</scope>
    <source>
        <strain evidence="2">AVDCRST_MAG30</strain>
    </source>
</reference>
<feature type="compositionally biased region" description="Basic and acidic residues" evidence="1">
    <location>
        <begin position="215"/>
        <end position="229"/>
    </location>
</feature>
<feature type="compositionally biased region" description="Basic residues" evidence="1">
    <location>
        <begin position="245"/>
        <end position="268"/>
    </location>
</feature>
<feature type="non-terminal residue" evidence="2">
    <location>
        <position position="1"/>
    </location>
</feature>
<feature type="compositionally biased region" description="Basic and acidic residues" evidence="1">
    <location>
        <begin position="390"/>
        <end position="410"/>
    </location>
</feature>
<feature type="non-terminal residue" evidence="2">
    <location>
        <position position="515"/>
    </location>
</feature>
<feature type="compositionally biased region" description="Basic and acidic residues" evidence="1">
    <location>
        <begin position="438"/>
        <end position="457"/>
    </location>
</feature>
<accession>A0A6J4RKD1</accession>
<feature type="compositionally biased region" description="Basic residues" evidence="1">
    <location>
        <begin position="489"/>
        <end position="515"/>
    </location>
</feature>
<feature type="compositionally biased region" description="Low complexity" evidence="1">
    <location>
        <begin position="119"/>
        <end position="131"/>
    </location>
</feature>
<feature type="compositionally biased region" description="Low complexity" evidence="1">
    <location>
        <begin position="23"/>
        <end position="46"/>
    </location>
</feature>
<sequence>DPPPPLPAVPRAARRARGGGAARRGLLDAGVDLPGRQPPALRAAAARPRDPRRARRAGCRPPAPHRRVEGRRARAAAPRAPELRRRGPRRLSRRGLGQVRPRRPRGARPRDRRLLQPDGARAPVGHRPAAARGRRGDLRALRARVRAVRHRGRAPLRRHGRPAARRALVHLERAQPVGLAHAAVRRRGRRALRRGRAADLPLAGRRGLCGAAGDGPRERHDPRRRDGAQGRRLARRQAPHEGARLRPRPLLRRRPPAAAHRAGRRRPGVRAPGRVPQAPSWALRGHWLRPPPVRAPAPPDRPPDRPGLRDALLARPPGAHPRRGLPRLRRESPAAAAPDGVRLPDRSARRALRRQPRAAGALPQRVGVPRVAQPAGQHARPVPARRRRRPDRDDVPERPADDRRHGEALARRVPPAGLGAAAERQPRWRGAGLGDAAQRPERTAGARRDPGAQRRLEGVAAGPRRSHGQPARLLHDELPPACDGAPAGRLRRAGRRRRRLARGPRAHPPRGARPL</sequence>
<evidence type="ECO:0000313" key="2">
    <source>
        <dbReference type="EMBL" id="CAA9471241.1"/>
    </source>
</evidence>
<feature type="compositionally biased region" description="Pro residues" evidence="1">
    <location>
        <begin position="289"/>
        <end position="300"/>
    </location>
</feature>
<evidence type="ECO:0000256" key="1">
    <source>
        <dbReference type="SAM" id="MobiDB-lite"/>
    </source>
</evidence>
<feature type="region of interest" description="Disordered" evidence="1">
    <location>
        <begin position="1"/>
        <end position="135"/>
    </location>
</feature>
<protein>
    <submittedName>
        <fullName evidence="2">GH5</fullName>
    </submittedName>
</protein>
<name>A0A6J4RKD1_9ACTN</name>
<dbReference type="EMBL" id="CADCVS010000024">
    <property type="protein sequence ID" value="CAA9471241.1"/>
    <property type="molecule type" value="Genomic_DNA"/>
</dbReference>
<proteinExistence type="predicted"/>
<dbReference type="AlphaFoldDB" id="A0A6J4RKD1"/>
<feature type="region of interest" description="Disordered" evidence="1">
    <location>
        <begin position="205"/>
        <end position="515"/>
    </location>
</feature>
<organism evidence="2">
    <name type="scientific">uncultured Solirubrobacteraceae bacterium</name>
    <dbReference type="NCBI Taxonomy" id="1162706"/>
    <lineage>
        <taxon>Bacteria</taxon>
        <taxon>Bacillati</taxon>
        <taxon>Actinomycetota</taxon>
        <taxon>Thermoleophilia</taxon>
        <taxon>Solirubrobacterales</taxon>
        <taxon>Solirubrobacteraceae</taxon>
        <taxon>environmental samples</taxon>
    </lineage>
</organism>